<proteinExistence type="predicted"/>
<protein>
    <submittedName>
        <fullName evidence="1">Uncharacterized protein</fullName>
    </submittedName>
</protein>
<organism evidence="1 2">
    <name type="scientific">Haematococcus lacustris</name>
    <name type="common">Green alga</name>
    <name type="synonym">Haematococcus pluvialis</name>
    <dbReference type="NCBI Taxonomy" id="44745"/>
    <lineage>
        <taxon>Eukaryota</taxon>
        <taxon>Viridiplantae</taxon>
        <taxon>Chlorophyta</taxon>
        <taxon>core chlorophytes</taxon>
        <taxon>Chlorophyceae</taxon>
        <taxon>CS clade</taxon>
        <taxon>Chlamydomonadales</taxon>
        <taxon>Haematococcaceae</taxon>
        <taxon>Haematococcus</taxon>
    </lineage>
</organism>
<dbReference type="AlphaFoldDB" id="A0A699Z3W5"/>
<reference evidence="1 2" key="1">
    <citation type="submission" date="2020-02" db="EMBL/GenBank/DDBJ databases">
        <title>Draft genome sequence of Haematococcus lacustris strain NIES-144.</title>
        <authorList>
            <person name="Morimoto D."/>
            <person name="Nakagawa S."/>
            <person name="Yoshida T."/>
            <person name="Sawayama S."/>
        </authorList>
    </citation>
    <scope>NUCLEOTIDE SEQUENCE [LARGE SCALE GENOMIC DNA]</scope>
    <source>
        <strain evidence="1 2">NIES-144</strain>
    </source>
</reference>
<sequence>MSRLVVAPTATRYLFWKKVQSVAQLRQRVMEDRALEQQLRQIAWAATFTSGPPSLPSGALPPREAA</sequence>
<comment type="caution">
    <text evidence="1">The sequence shown here is derived from an EMBL/GenBank/DDBJ whole genome shotgun (WGS) entry which is preliminary data.</text>
</comment>
<feature type="non-terminal residue" evidence="1">
    <location>
        <position position="1"/>
    </location>
</feature>
<feature type="non-terminal residue" evidence="1">
    <location>
        <position position="66"/>
    </location>
</feature>
<keyword evidence="2" id="KW-1185">Reference proteome</keyword>
<dbReference type="Proteomes" id="UP000485058">
    <property type="component" value="Unassembled WGS sequence"/>
</dbReference>
<dbReference type="EMBL" id="BLLF01000631">
    <property type="protein sequence ID" value="GFH13604.1"/>
    <property type="molecule type" value="Genomic_DNA"/>
</dbReference>
<gene>
    <name evidence="1" type="ORF">HaLaN_09528</name>
</gene>
<name>A0A699Z3W5_HAELA</name>
<evidence type="ECO:0000313" key="1">
    <source>
        <dbReference type="EMBL" id="GFH13604.1"/>
    </source>
</evidence>
<evidence type="ECO:0000313" key="2">
    <source>
        <dbReference type="Proteomes" id="UP000485058"/>
    </source>
</evidence>
<accession>A0A699Z3W5</accession>